<dbReference type="GO" id="GO:0051082">
    <property type="term" value="F:unfolded protein binding"/>
    <property type="evidence" value="ECO:0007669"/>
    <property type="project" value="InterPro"/>
</dbReference>
<dbReference type="FunFam" id="1.10.287.370:FF:000003">
    <property type="entry name" value="Prefoldin subunit 6"/>
    <property type="match status" value="1"/>
</dbReference>
<dbReference type="PANTHER" id="PTHR21431">
    <property type="entry name" value="PREFOLDIN SUBUNIT 6"/>
    <property type="match status" value="1"/>
</dbReference>
<accession>A0AAD6YPL6</accession>
<dbReference type="GO" id="GO:0051087">
    <property type="term" value="F:protein-folding chaperone binding"/>
    <property type="evidence" value="ECO:0007669"/>
    <property type="project" value="TreeGrafter"/>
</dbReference>
<name>A0AAD6YPL6_9AGAR</name>
<dbReference type="GO" id="GO:0016272">
    <property type="term" value="C:prefoldin complex"/>
    <property type="evidence" value="ECO:0007669"/>
    <property type="project" value="InterPro"/>
</dbReference>
<evidence type="ECO:0000256" key="3">
    <source>
        <dbReference type="SAM" id="Coils"/>
    </source>
</evidence>
<dbReference type="CDD" id="cd23161">
    <property type="entry name" value="Prefoldin_6"/>
    <property type="match status" value="1"/>
</dbReference>
<protein>
    <submittedName>
        <fullName evidence="4">Prefoldin subunit 6</fullName>
    </submittedName>
</protein>
<reference evidence="4" key="1">
    <citation type="submission" date="2023-03" db="EMBL/GenBank/DDBJ databases">
        <title>Massive genome expansion in bonnet fungi (Mycena s.s.) driven by repeated elements and novel gene families across ecological guilds.</title>
        <authorList>
            <consortium name="Lawrence Berkeley National Laboratory"/>
            <person name="Harder C.B."/>
            <person name="Miyauchi S."/>
            <person name="Viragh M."/>
            <person name="Kuo A."/>
            <person name="Thoen E."/>
            <person name="Andreopoulos B."/>
            <person name="Lu D."/>
            <person name="Skrede I."/>
            <person name="Drula E."/>
            <person name="Henrissat B."/>
            <person name="Morin E."/>
            <person name="Kohler A."/>
            <person name="Barry K."/>
            <person name="LaButti K."/>
            <person name="Morin E."/>
            <person name="Salamov A."/>
            <person name="Lipzen A."/>
            <person name="Mereny Z."/>
            <person name="Hegedus B."/>
            <person name="Baldrian P."/>
            <person name="Stursova M."/>
            <person name="Weitz H."/>
            <person name="Taylor A."/>
            <person name="Grigoriev I.V."/>
            <person name="Nagy L.G."/>
            <person name="Martin F."/>
            <person name="Kauserud H."/>
        </authorList>
    </citation>
    <scope>NUCLEOTIDE SEQUENCE</scope>
    <source>
        <strain evidence="4">9144</strain>
    </source>
</reference>
<gene>
    <name evidence="4" type="ORF">GGX14DRAFT_421464</name>
</gene>
<organism evidence="4 5">
    <name type="scientific">Mycena pura</name>
    <dbReference type="NCBI Taxonomy" id="153505"/>
    <lineage>
        <taxon>Eukaryota</taxon>
        <taxon>Fungi</taxon>
        <taxon>Dikarya</taxon>
        <taxon>Basidiomycota</taxon>
        <taxon>Agaricomycotina</taxon>
        <taxon>Agaricomycetes</taxon>
        <taxon>Agaricomycetidae</taxon>
        <taxon>Agaricales</taxon>
        <taxon>Marasmiineae</taxon>
        <taxon>Mycenaceae</taxon>
        <taxon>Mycena</taxon>
    </lineage>
</organism>
<sequence length="133" mass="14837">MSLQVKLQTVSSEYSNLQLELSNIVEARQKLDAQLSENELVDKEFAQLTPDNVVYKQIGPVLVKQEKEDAKKDIKGRLEFIAGEIKRVEAQLHDIQAKLEIKKKELVDIQAALQQASTQEFPSPGVPLPSLGA</sequence>
<evidence type="ECO:0000313" key="5">
    <source>
        <dbReference type="Proteomes" id="UP001219525"/>
    </source>
</evidence>
<dbReference type="AlphaFoldDB" id="A0AAD6YPL6"/>
<feature type="coiled-coil region" evidence="3">
    <location>
        <begin position="78"/>
        <end position="119"/>
    </location>
</feature>
<dbReference type="Gene3D" id="1.10.287.370">
    <property type="match status" value="1"/>
</dbReference>
<proteinExistence type="inferred from homology"/>
<dbReference type="GO" id="GO:0051131">
    <property type="term" value="P:chaperone-mediated protein complex assembly"/>
    <property type="evidence" value="ECO:0007669"/>
    <property type="project" value="TreeGrafter"/>
</dbReference>
<dbReference type="GO" id="GO:0005737">
    <property type="term" value="C:cytoplasm"/>
    <property type="evidence" value="ECO:0007669"/>
    <property type="project" value="TreeGrafter"/>
</dbReference>
<dbReference type="EMBL" id="JARJCW010000004">
    <property type="protein sequence ID" value="KAJ7225635.1"/>
    <property type="molecule type" value="Genomic_DNA"/>
</dbReference>
<dbReference type="GO" id="GO:0006457">
    <property type="term" value="P:protein folding"/>
    <property type="evidence" value="ECO:0007669"/>
    <property type="project" value="InterPro"/>
</dbReference>
<evidence type="ECO:0000313" key="4">
    <source>
        <dbReference type="EMBL" id="KAJ7225635.1"/>
    </source>
</evidence>
<dbReference type="SUPFAM" id="SSF46579">
    <property type="entry name" value="Prefoldin"/>
    <property type="match status" value="1"/>
</dbReference>
<dbReference type="InterPro" id="IPR009053">
    <property type="entry name" value="Prefoldin"/>
</dbReference>
<keyword evidence="5" id="KW-1185">Reference proteome</keyword>
<keyword evidence="2" id="KW-0143">Chaperone</keyword>
<comment type="caution">
    <text evidence="4">The sequence shown here is derived from an EMBL/GenBank/DDBJ whole genome shotgun (WGS) entry which is preliminary data.</text>
</comment>
<evidence type="ECO:0000256" key="1">
    <source>
        <dbReference type="ARBA" id="ARBA00008045"/>
    </source>
</evidence>
<dbReference type="InterPro" id="IPR002777">
    <property type="entry name" value="PFD_beta-like"/>
</dbReference>
<dbReference type="Proteomes" id="UP001219525">
    <property type="component" value="Unassembled WGS sequence"/>
</dbReference>
<dbReference type="Pfam" id="PF01920">
    <property type="entry name" value="Prefoldin_2"/>
    <property type="match status" value="1"/>
</dbReference>
<dbReference type="PANTHER" id="PTHR21431:SF0">
    <property type="entry name" value="PREFOLDIN SUBUNIT 6"/>
    <property type="match status" value="1"/>
</dbReference>
<comment type="similarity">
    <text evidence="1">Belongs to the prefoldin subunit beta family.</text>
</comment>
<keyword evidence="3" id="KW-0175">Coiled coil</keyword>
<evidence type="ECO:0000256" key="2">
    <source>
        <dbReference type="ARBA" id="ARBA00023186"/>
    </source>
</evidence>